<evidence type="ECO:0008006" key="4">
    <source>
        <dbReference type="Google" id="ProtNLM"/>
    </source>
</evidence>
<dbReference type="AlphaFoldDB" id="A0A7W7ZYW3"/>
<feature type="chain" id="PRO_5030762286" description="DUF3011 domain-containing protein" evidence="1">
    <location>
        <begin position="28"/>
        <end position="111"/>
    </location>
</feature>
<dbReference type="RefSeq" id="WP_184958458.1">
    <property type="nucleotide sequence ID" value="NZ_JACHIN010000001.1"/>
</dbReference>
<name>A0A7W7ZYW3_9ACTN</name>
<evidence type="ECO:0000313" key="2">
    <source>
        <dbReference type="EMBL" id="MBB5075393.1"/>
    </source>
</evidence>
<feature type="signal peptide" evidence="1">
    <location>
        <begin position="1"/>
        <end position="27"/>
    </location>
</feature>
<comment type="caution">
    <text evidence="2">The sequence shown here is derived from an EMBL/GenBank/DDBJ whole genome shotgun (WGS) entry which is preliminary data.</text>
</comment>
<reference evidence="2 3" key="1">
    <citation type="submission" date="2020-08" db="EMBL/GenBank/DDBJ databases">
        <title>Genomic Encyclopedia of Type Strains, Phase IV (KMG-IV): sequencing the most valuable type-strain genomes for metagenomic binning, comparative biology and taxonomic classification.</title>
        <authorList>
            <person name="Goeker M."/>
        </authorList>
    </citation>
    <scope>NUCLEOTIDE SEQUENCE [LARGE SCALE GENOMIC DNA]</scope>
    <source>
        <strain evidence="2 3">DSM 45385</strain>
    </source>
</reference>
<evidence type="ECO:0000313" key="3">
    <source>
        <dbReference type="Proteomes" id="UP000568380"/>
    </source>
</evidence>
<dbReference type="EMBL" id="JACHIN010000001">
    <property type="protein sequence ID" value="MBB5075393.1"/>
    <property type="molecule type" value="Genomic_DNA"/>
</dbReference>
<dbReference type="Proteomes" id="UP000568380">
    <property type="component" value="Unassembled WGS sequence"/>
</dbReference>
<sequence length="111" mass="12210">MRIKRLAVTTAICAMAAFTAGSTPAWAEPPSEATNSALARWDCDGKRVIPESKSAALGCIRSGSADNNWSRGVWDCDWQTDIWTSKQYQTWALTQTCANTLVGWDFVYGWG</sequence>
<proteinExistence type="predicted"/>
<keyword evidence="3" id="KW-1185">Reference proteome</keyword>
<keyword evidence="1" id="KW-0732">Signal</keyword>
<gene>
    <name evidence="2" type="ORF">HNR40_000839</name>
</gene>
<accession>A0A7W7ZYW3</accession>
<evidence type="ECO:0000256" key="1">
    <source>
        <dbReference type="SAM" id="SignalP"/>
    </source>
</evidence>
<protein>
    <recommendedName>
        <fullName evidence="4">DUF3011 domain-containing protein</fullName>
    </recommendedName>
</protein>
<organism evidence="2 3">
    <name type="scientific">Nonomuraea endophytica</name>
    <dbReference type="NCBI Taxonomy" id="714136"/>
    <lineage>
        <taxon>Bacteria</taxon>
        <taxon>Bacillati</taxon>
        <taxon>Actinomycetota</taxon>
        <taxon>Actinomycetes</taxon>
        <taxon>Streptosporangiales</taxon>
        <taxon>Streptosporangiaceae</taxon>
        <taxon>Nonomuraea</taxon>
    </lineage>
</organism>